<feature type="domain" description="FAD/NAD(P)-binding" evidence="6">
    <location>
        <begin position="3"/>
        <end position="339"/>
    </location>
</feature>
<dbReference type="PANTHER" id="PTHR42913:SF3">
    <property type="entry name" value="64 KDA MITOCHONDRIAL NADH DEHYDROGENASE (EUROFUNG)"/>
    <property type="match status" value="1"/>
</dbReference>
<protein>
    <submittedName>
        <fullName evidence="7">NAD(P)/FAD-dependent oxidoreductase</fullName>
    </submittedName>
</protein>
<dbReference type="AlphaFoldDB" id="A0A4Y8MIV3"/>
<dbReference type="GO" id="GO:0019646">
    <property type="term" value="P:aerobic electron transport chain"/>
    <property type="evidence" value="ECO:0007669"/>
    <property type="project" value="TreeGrafter"/>
</dbReference>
<dbReference type="InterPro" id="IPR023753">
    <property type="entry name" value="FAD/NAD-binding_dom"/>
</dbReference>
<dbReference type="PRINTS" id="PR00368">
    <property type="entry name" value="FADPNR"/>
</dbReference>
<dbReference type="Proteomes" id="UP000297385">
    <property type="component" value="Unassembled WGS sequence"/>
</dbReference>
<keyword evidence="5" id="KW-0560">Oxidoreductase</keyword>
<dbReference type="GeneID" id="97309341"/>
<evidence type="ECO:0000259" key="6">
    <source>
        <dbReference type="Pfam" id="PF07992"/>
    </source>
</evidence>
<sequence>MHRIVIVGGGAGGLELATRLGDRVGKRQDVEVLLVDRSATHVWKPLLHEVAAGSLDTHVHQIEYAAQARWHGFQFHRGAMTGLNRSSKEVLLGPVHQDSAQALEIIPARAIRYDTLVLALGSQTHFFGVDGAEQHAVTLDCLEQAEKLRKRLLHTCVRNYSRGDAAVMRNISLAIIGGGATGVELAAELRTMEKEFRLFGLHSTAKDDEIRITLLEAGPRILPALPEDVSNATTALLTKLSIEVSVGDPVTRVQPDRVQTAGGRVIEVDVTIWAAGIRAPDVLSTLDGVSVNRINQVVVSGTLQSISDENIFALGDCASCAWSDGRMVPPRAQAAHQQAMFLSRALRARLKRRPMGAFRYSDHGSLVSVGPAAAIGVVAGLATRRGMLVKGPLARLLYSALYRKHLATVSGVRRTIASMVSQRLHRRSAPRIKLH</sequence>
<dbReference type="SUPFAM" id="SSF51905">
    <property type="entry name" value="FAD/NAD(P)-binding domain"/>
    <property type="match status" value="1"/>
</dbReference>
<comment type="cofactor">
    <cofactor evidence="1">
        <name>FAD</name>
        <dbReference type="ChEBI" id="CHEBI:57692"/>
    </cofactor>
</comment>
<evidence type="ECO:0000256" key="5">
    <source>
        <dbReference type="ARBA" id="ARBA00023002"/>
    </source>
</evidence>
<accession>A0A4Y8MIV3</accession>
<dbReference type="Pfam" id="PF07992">
    <property type="entry name" value="Pyr_redox_2"/>
    <property type="match status" value="1"/>
</dbReference>
<organism evidence="7 8">
    <name type="scientific">Paraburkholderia dipogonis</name>
    <dbReference type="NCBI Taxonomy" id="1211383"/>
    <lineage>
        <taxon>Bacteria</taxon>
        <taxon>Pseudomonadati</taxon>
        <taxon>Pseudomonadota</taxon>
        <taxon>Betaproteobacteria</taxon>
        <taxon>Burkholderiales</taxon>
        <taxon>Burkholderiaceae</taxon>
        <taxon>Paraburkholderia</taxon>
    </lineage>
</organism>
<dbReference type="RefSeq" id="WP_134465906.1">
    <property type="nucleotide sequence ID" value="NZ_JBHMFL010000022.1"/>
</dbReference>
<evidence type="ECO:0000256" key="2">
    <source>
        <dbReference type="ARBA" id="ARBA00005272"/>
    </source>
</evidence>
<keyword evidence="3" id="KW-0285">Flavoprotein</keyword>
<evidence type="ECO:0000256" key="1">
    <source>
        <dbReference type="ARBA" id="ARBA00001974"/>
    </source>
</evidence>
<evidence type="ECO:0000313" key="8">
    <source>
        <dbReference type="Proteomes" id="UP000297385"/>
    </source>
</evidence>
<dbReference type="GO" id="GO:0003955">
    <property type="term" value="F:NAD(P)H dehydrogenase (quinone) activity"/>
    <property type="evidence" value="ECO:0007669"/>
    <property type="project" value="TreeGrafter"/>
</dbReference>
<dbReference type="PRINTS" id="PR00411">
    <property type="entry name" value="PNDRDTASEI"/>
</dbReference>
<dbReference type="InterPro" id="IPR036188">
    <property type="entry name" value="FAD/NAD-bd_sf"/>
</dbReference>
<comment type="similarity">
    <text evidence="2">Belongs to the NADH dehydrogenase family.</text>
</comment>
<name>A0A4Y8MIV3_9BURK</name>
<reference evidence="7 8" key="1">
    <citation type="submission" date="2019-03" db="EMBL/GenBank/DDBJ databases">
        <title>Complete Genome Sequence of Paraburkholderia dipogonis ICMP 19430T, a Nitrogen-fixing Symbiont of the South African Invasive Legume Dipogon lignosus in New Zealand.</title>
        <authorList>
            <person name="De Meyer S.E."/>
        </authorList>
    </citation>
    <scope>NUCLEOTIDE SEQUENCE [LARGE SCALE GENOMIC DNA]</scope>
    <source>
        <strain evidence="7 8">ICMP 19430</strain>
    </source>
</reference>
<evidence type="ECO:0000256" key="3">
    <source>
        <dbReference type="ARBA" id="ARBA00022630"/>
    </source>
</evidence>
<comment type="caution">
    <text evidence="7">The sequence shown here is derived from an EMBL/GenBank/DDBJ whole genome shotgun (WGS) entry which is preliminary data.</text>
</comment>
<dbReference type="Gene3D" id="3.50.50.100">
    <property type="match status" value="1"/>
</dbReference>
<dbReference type="InterPro" id="IPR051169">
    <property type="entry name" value="NADH-Q_oxidoreductase"/>
</dbReference>
<dbReference type="EMBL" id="SNVI01000005">
    <property type="protein sequence ID" value="TFE37377.1"/>
    <property type="molecule type" value="Genomic_DNA"/>
</dbReference>
<evidence type="ECO:0000256" key="4">
    <source>
        <dbReference type="ARBA" id="ARBA00022827"/>
    </source>
</evidence>
<proteinExistence type="inferred from homology"/>
<dbReference type="PANTHER" id="PTHR42913">
    <property type="entry name" value="APOPTOSIS-INDUCING FACTOR 1"/>
    <property type="match status" value="1"/>
</dbReference>
<evidence type="ECO:0000313" key="7">
    <source>
        <dbReference type="EMBL" id="TFE37377.1"/>
    </source>
</evidence>
<gene>
    <name evidence="7" type="ORF">E2553_38485</name>
</gene>
<keyword evidence="4" id="KW-0274">FAD</keyword>